<protein>
    <submittedName>
        <fullName evidence="1">Uncharacterized protein</fullName>
    </submittedName>
</protein>
<gene>
    <name evidence="1" type="ORF">DOTSEDRAFT_37313</name>
</gene>
<dbReference type="AlphaFoldDB" id="N1PDN8"/>
<evidence type="ECO:0000313" key="1">
    <source>
        <dbReference type="EMBL" id="EME40492.1"/>
    </source>
</evidence>
<organism evidence="1 2">
    <name type="scientific">Dothistroma septosporum (strain NZE10 / CBS 128990)</name>
    <name type="common">Red band needle blight fungus</name>
    <name type="synonym">Mycosphaerella pini</name>
    <dbReference type="NCBI Taxonomy" id="675120"/>
    <lineage>
        <taxon>Eukaryota</taxon>
        <taxon>Fungi</taxon>
        <taxon>Dikarya</taxon>
        <taxon>Ascomycota</taxon>
        <taxon>Pezizomycotina</taxon>
        <taxon>Dothideomycetes</taxon>
        <taxon>Dothideomycetidae</taxon>
        <taxon>Mycosphaerellales</taxon>
        <taxon>Mycosphaerellaceae</taxon>
        <taxon>Dothistroma</taxon>
    </lineage>
</organism>
<evidence type="ECO:0000313" key="2">
    <source>
        <dbReference type="Proteomes" id="UP000016933"/>
    </source>
</evidence>
<keyword evidence="2" id="KW-1185">Reference proteome</keyword>
<dbReference type="HOGENOM" id="CLU_2003870_0_0_1"/>
<name>N1PDN8_DOTSN</name>
<dbReference type="Proteomes" id="UP000016933">
    <property type="component" value="Unassembled WGS sequence"/>
</dbReference>
<dbReference type="EMBL" id="KB446543">
    <property type="protein sequence ID" value="EME40492.1"/>
    <property type="molecule type" value="Genomic_DNA"/>
</dbReference>
<sequence>MRSRRVQPILLLQHLRPFLVIPQRRTHTTRILNLHPKRGDQISVLKINMDYPDPLPVPIPIMHYDEDKGIKLQPRPVLVPILEMGVERGLQSRLPEECFGRGLYQVDLRAVVNVDDIFSFETGG</sequence>
<reference evidence="2" key="1">
    <citation type="journal article" date="2012" name="PLoS Genet.">
        <title>The genomes of the fungal plant pathogens Cladosporium fulvum and Dothistroma septosporum reveal adaptation to different hosts and lifestyles but also signatures of common ancestry.</title>
        <authorList>
            <person name="de Wit P.J.G.M."/>
            <person name="van der Burgt A."/>
            <person name="Oekmen B."/>
            <person name="Stergiopoulos I."/>
            <person name="Abd-Elsalam K.A."/>
            <person name="Aerts A.L."/>
            <person name="Bahkali A.H."/>
            <person name="Beenen H.G."/>
            <person name="Chettri P."/>
            <person name="Cox M.P."/>
            <person name="Datema E."/>
            <person name="de Vries R.P."/>
            <person name="Dhillon B."/>
            <person name="Ganley A.R."/>
            <person name="Griffiths S.A."/>
            <person name="Guo Y."/>
            <person name="Hamelin R.C."/>
            <person name="Henrissat B."/>
            <person name="Kabir M.S."/>
            <person name="Jashni M.K."/>
            <person name="Kema G."/>
            <person name="Klaubauf S."/>
            <person name="Lapidus A."/>
            <person name="Levasseur A."/>
            <person name="Lindquist E."/>
            <person name="Mehrabi R."/>
            <person name="Ohm R.A."/>
            <person name="Owen T.J."/>
            <person name="Salamov A."/>
            <person name="Schwelm A."/>
            <person name="Schijlen E."/>
            <person name="Sun H."/>
            <person name="van den Burg H.A."/>
            <person name="van Ham R.C.H.J."/>
            <person name="Zhang S."/>
            <person name="Goodwin S.B."/>
            <person name="Grigoriev I.V."/>
            <person name="Collemare J."/>
            <person name="Bradshaw R.E."/>
        </authorList>
    </citation>
    <scope>NUCLEOTIDE SEQUENCE [LARGE SCALE GENOMIC DNA]</scope>
    <source>
        <strain evidence="2">NZE10 / CBS 128990</strain>
    </source>
</reference>
<accession>N1PDN8</accession>
<reference evidence="1 2" key="2">
    <citation type="journal article" date="2012" name="PLoS Pathog.">
        <title>Diverse lifestyles and strategies of plant pathogenesis encoded in the genomes of eighteen Dothideomycetes fungi.</title>
        <authorList>
            <person name="Ohm R.A."/>
            <person name="Feau N."/>
            <person name="Henrissat B."/>
            <person name="Schoch C.L."/>
            <person name="Horwitz B.A."/>
            <person name="Barry K.W."/>
            <person name="Condon B.J."/>
            <person name="Copeland A.C."/>
            <person name="Dhillon B."/>
            <person name="Glaser F."/>
            <person name="Hesse C.N."/>
            <person name="Kosti I."/>
            <person name="LaButti K."/>
            <person name="Lindquist E.A."/>
            <person name="Lucas S."/>
            <person name="Salamov A.A."/>
            <person name="Bradshaw R.E."/>
            <person name="Ciuffetti L."/>
            <person name="Hamelin R.C."/>
            <person name="Kema G.H.J."/>
            <person name="Lawrence C."/>
            <person name="Scott J.A."/>
            <person name="Spatafora J.W."/>
            <person name="Turgeon B.G."/>
            <person name="de Wit P.J.G.M."/>
            <person name="Zhong S."/>
            <person name="Goodwin S.B."/>
            <person name="Grigoriev I.V."/>
        </authorList>
    </citation>
    <scope>NUCLEOTIDE SEQUENCE [LARGE SCALE GENOMIC DNA]</scope>
    <source>
        <strain evidence="2">NZE10 / CBS 128990</strain>
    </source>
</reference>
<proteinExistence type="predicted"/>